<dbReference type="AlphaFoldDB" id="A0A4C1X3Y4"/>
<keyword evidence="6" id="KW-0229">DNA integration</keyword>
<evidence type="ECO:0000256" key="9">
    <source>
        <dbReference type="ARBA" id="ARBA00023172"/>
    </source>
</evidence>
<dbReference type="GO" id="GO:0016787">
    <property type="term" value="F:hydrolase activity"/>
    <property type="evidence" value="ECO:0007669"/>
    <property type="project" value="UniProtKB-KW"/>
</dbReference>
<keyword evidence="3" id="KW-0255">Endonuclease</keyword>
<dbReference type="GO" id="GO:0046872">
    <property type="term" value="F:metal ion binding"/>
    <property type="evidence" value="ECO:0007669"/>
    <property type="project" value="UniProtKB-KW"/>
</dbReference>
<dbReference type="GO" id="GO:0006310">
    <property type="term" value="P:DNA recombination"/>
    <property type="evidence" value="ECO:0007669"/>
    <property type="project" value="UniProtKB-KW"/>
</dbReference>
<sequence>MRLEGLLYFSEEQNAINKSLEERARYVLIDAGLDKGFWAEAINTAVYLRNRSPASELQDMTPFEFWTNRKTDLSHIRVLGSQVMVP</sequence>
<organism evidence="10 11">
    <name type="scientific">Eumeta variegata</name>
    <name type="common">Bagworm moth</name>
    <name type="synonym">Eumeta japonica</name>
    <dbReference type="NCBI Taxonomy" id="151549"/>
    <lineage>
        <taxon>Eukaryota</taxon>
        <taxon>Metazoa</taxon>
        <taxon>Ecdysozoa</taxon>
        <taxon>Arthropoda</taxon>
        <taxon>Hexapoda</taxon>
        <taxon>Insecta</taxon>
        <taxon>Pterygota</taxon>
        <taxon>Neoptera</taxon>
        <taxon>Endopterygota</taxon>
        <taxon>Lepidoptera</taxon>
        <taxon>Glossata</taxon>
        <taxon>Ditrysia</taxon>
        <taxon>Tineoidea</taxon>
        <taxon>Psychidae</taxon>
        <taxon>Oiketicinae</taxon>
        <taxon>Eumeta</taxon>
    </lineage>
</organism>
<dbReference type="SUPFAM" id="SSF53098">
    <property type="entry name" value="Ribonuclease H-like"/>
    <property type="match status" value="1"/>
</dbReference>
<evidence type="ECO:0000313" key="11">
    <source>
        <dbReference type="Proteomes" id="UP000299102"/>
    </source>
</evidence>
<name>A0A4C1X3Y4_EUMVA</name>
<evidence type="ECO:0000313" key="10">
    <source>
        <dbReference type="EMBL" id="GBP57089.1"/>
    </source>
</evidence>
<dbReference type="GO" id="GO:0015074">
    <property type="term" value="P:DNA integration"/>
    <property type="evidence" value="ECO:0007669"/>
    <property type="project" value="UniProtKB-KW"/>
</dbReference>
<keyword evidence="1" id="KW-0540">Nuclease</keyword>
<protein>
    <submittedName>
        <fullName evidence="10">Copia protein</fullName>
    </submittedName>
</protein>
<comment type="caution">
    <text evidence="10">The sequence shown here is derived from an EMBL/GenBank/DDBJ whole genome shotgun (WGS) entry which is preliminary data.</text>
</comment>
<dbReference type="InterPro" id="IPR039537">
    <property type="entry name" value="Retrotran_Ty1/copia-like"/>
</dbReference>
<evidence type="ECO:0000256" key="1">
    <source>
        <dbReference type="ARBA" id="ARBA00022722"/>
    </source>
</evidence>
<dbReference type="InterPro" id="IPR036397">
    <property type="entry name" value="RNaseH_sf"/>
</dbReference>
<evidence type="ECO:0000256" key="4">
    <source>
        <dbReference type="ARBA" id="ARBA00022801"/>
    </source>
</evidence>
<reference evidence="10 11" key="1">
    <citation type="journal article" date="2019" name="Commun. Biol.">
        <title>The bagworm genome reveals a unique fibroin gene that provides high tensile strength.</title>
        <authorList>
            <person name="Kono N."/>
            <person name="Nakamura H."/>
            <person name="Ohtoshi R."/>
            <person name="Tomita M."/>
            <person name="Numata K."/>
            <person name="Arakawa K."/>
        </authorList>
    </citation>
    <scope>NUCLEOTIDE SEQUENCE [LARGE SCALE GENOMIC DNA]</scope>
</reference>
<keyword evidence="11" id="KW-1185">Reference proteome</keyword>
<keyword evidence="8" id="KW-0808">Transferase</keyword>
<dbReference type="PANTHER" id="PTHR42648:SF11">
    <property type="entry name" value="TRANSPOSON TY4-P GAG-POL POLYPROTEIN"/>
    <property type="match status" value="1"/>
</dbReference>
<keyword evidence="9" id="KW-0233">DNA recombination</keyword>
<dbReference type="GO" id="GO:0003887">
    <property type="term" value="F:DNA-directed DNA polymerase activity"/>
    <property type="evidence" value="ECO:0007669"/>
    <property type="project" value="UniProtKB-KW"/>
</dbReference>
<dbReference type="GO" id="GO:0003676">
    <property type="term" value="F:nucleic acid binding"/>
    <property type="evidence" value="ECO:0007669"/>
    <property type="project" value="InterPro"/>
</dbReference>
<dbReference type="GO" id="GO:0004519">
    <property type="term" value="F:endonuclease activity"/>
    <property type="evidence" value="ECO:0007669"/>
    <property type="project" value="UniProtKB-KW"/>
</dbReference>
<dbReference type="EMBL" id="BGZK01000708">
    <property type="protein sequence ID" value="GBP57089.1"/>
    <property type="molecule type" value="Genomic_DNA"/>
</dbReference>
<dbReference type="InterPro" id="IPR012337">
    <property type="entry name" value="RNaseH-like_sf"/>
</dbReference>
<dbReference type="STRING" id="151549.A0A4C1X3Y4"/>
<keyword evidence="7" id="KW-0695">RNA-directed DNA polymerase</keyword>
<keyword evidence="5" id="KW-0460">Magnesium</keyword>
<evidence type="ECO:0000256" key="6">
    <source>
        <dbReference type="ARBA" id="ARBA00022908"/>
    </source>
</evidence>
<keyword evidence="8" id="KW-0548">Nucleotidyltransferase</keyword>
<dbReference type="OrthoDB" id="413361at2759"/>
<keyword evidence="2" id="KW-0479">Metal-binding</keyword>
<dbReference type="PANTHER" id="PTHR42648">
    <property type="entry name" value="TRANSPOSASE, PUTATIVE-RELATED"/>
    <property type="match status" value="1"/>
</dbReference>
<keyword evidence="8" id="KW-0239">DNA-directed DNA polymerase</keyword>
<keyword evidence="4" id="KW-0378">Hydrolase</keyword>
<dbReference type="GO" id="GO:0003964">
    <property type="term" value="F:RNA-directed DNA polymerase activity"/>
    <property type="evidence" value="ECO:0007669"/>
    <property type="project" value="UniProtKB-KW"/>
</dbReference>
<evidence type="ECO:0000256" key="3">
    <source>
        <dbReference type="ARBA" id="ARBA00022759"/>
    </source>
</evidence>
<evidence type="ECO:0000256" key="8">
    <source>
        <dbReference type="ARBA" id="ARBA00022932"/>
    </source>
</evidence>
<evidence type="ECO:0000256" key="5">
    <source>
        <dbReference type="ARBA" id="ARBA00022842"/>
    </source>
</evidence>
<evidence type="ECO:0000256" key="7">
    <source>
        <dbReference type="ARBA" id="ARBA00022918"/>
    </source>
</evidence>
<accession>A0A4C1X3Y4</accession>
<dbReference type="Gene3D" id="3.30.420.10">
    <property type="entry name" value="Ribonuclease H-like superfamily/Ribonuclease H"/>
    <property type="match status" value="1"/>
</dbReference>
<evidence type="ECO:0000256" key="2">
    <source>
        <dbReference type="ARBA" id="ARBA00022723"/>
    </source>
</evidence>
<dbReference type="Proteomes" id="UP000299102">
    <property type="component" value="Unassembled WGS sequence"/>
</dbReference>
<proteinExistence type="predicted"/>
<gene>
    <name evidence="10" type="primary">GIP</name>
    <name evidence="10" type="ORF">EVAR_36757_1</name>
</gene>